<accession>A0ABP9E2M6</accession>
<dbReference type="CDD" id="cd01004">
    <property type="entry name" value="PBP2_MidA_like"/>
    <property type="match status" value="1"/>
</dbReference>
<dbReference type="PANTHER" id="PTHR35936:SF17">
    <property type="entry name" value="ARGININE-BINDING EXTRACELLULAR PROTEIN ARTP"/>
    <property type="match status" value="1"/>
</dbReference>
<organism evidence="3 4">
    <name type="scientific">Kitasatospora terrestris</name>
    <dbReference type="NCBI Taxonomy" id="258051"/>
    <lineage>
        <taxon>Bacteria</taxon>
        <taxon>Bacillati</taxon>
        <taxon>Actinomycetota</taxon>
        <taxon>Actinomycetes</taxon>
        <taxon>Kitasatosporales</taxon>
        <taxon>Streptomycetaceae</taxon>
        <taxon>Kitasatospora</taxon>
    </lineage>
</organism>
<evidence type="ECO:0000259" key="2">
    <source>
        <dbReference type="SMART" id="SM00062"/>
    </source>
</evidence>
<keyword evidence="4" id="KW-1185">Reference proteome</keyword>
<evidence type="ECO:0000256" key="1">
    <source>
        <dbReference type="ARBA" id="ARBA00022729"/>
    </source>
</evidence>
<dbReference type="Pfam" id="PF00497">
    <property type="entry name" value="SBP_bac_3"/>
    <property type="match status" value="1"/>
</dbReference>
<feature type="domain" description="Solute-binding protein family 3/N-terminal" evidence="2">
    <location>
        <begin position="54"/>
        <end position="294"/>
    </location>
</feature>
<name>A0ABP9E2M6_9ACTN</name>
<dbReference type="EMBL" id="BAABIS010000001">
    <property type="protein sequence ID" value="GAA4864166.1"/>
    <property type="molecule type" value="Genomic_DNA"/>
</dbReference>
<dbReference type="InterPro" id="IPR001638">
    <property type="entry name" value="Solute-binding_3/MltF_N"/>
</dbReference>
<protein>
    <submittedName>
        <fullName evidence="3">ABC transporter substrate-binding protein</fullName>
    </submittedName>
</protein>
<dbReference type="SUPFAM" id="SSF53850">
    <property type="entry name" value="Periplasmic binding protein-like II"/>
    <property type="match status" value="1"/>
</dbReference>
<dbReference type="Proteomes" id="UP001501752">
    <property type="component" value="Unassembled WGS sequence"/>
</dbReference>
<dbReference type="PANTHER" id="PTHR35936">
    <property type="entry name" value="MEMBRANE-BOUND LYTIC MUREIN TRANSGLYCOSYLASE F"/>
    <property type="match status" value="1"/>
</dbReference>
<comment type="caution">
    <text evidence="3">The sequence shown here is derived from an EMBL/GenBank/DDBJ whole genome shotgun (WGS) entry which is preliminary data.</text>
</comment>
<proteinExistence type="predicted"/>
<keyword evidence="1" id="KW-0732">Signal</keyword>
<evidence type="ECO:0000313" key="4">
    <source>
        <dbReference type="Proteomes" id="UP001501752"/>
    </source>
</evidence>
<evidence type="ECO:0000313" key="3">
    <source>
        <dbReference type="EMBL" id="GAA4864166.1"/>
    </source>
</evidence>
<dbReference type="RefSeq" id="WP_345698936.1">
    <property type="nucleotide sequence ID" value="NZ_BAABIS010000001.1"/>
</dbReference>
<gene>
    <name evidence="3" type="ORF">GCM10023235_48060</name>
</gene>
<sequence length="306" mass="32273">MYVLHNAIRTAGRVGATAVAGSVLLTACASPAPKEPNEEKLHDRLPAAVKSAGAIKIGVDLNYAPVEFKSQGNKPDGLDPDIANALGEVLGVRVEFVDTPFDKLLPGLHAKNYDVVMSAMTDNRQRREGTDETGKQVTPGVDFVDYFIAGTSIVVSKGNPQNIGSLDDLCGRTIALQRGTTQAAIIQRQTGACEKNRKPMTVKLTDSDAEALALVGSNKAVADLSDFPVAAYVAQQGQNGAQFQVAGAQLQAAPYGIALTKENSELRDALTKALDRIIRNGEYEKILNKWGVGAGAAQNAVVNGGF</sequence>
<reference evidence="4" key="1">
    <citation type="journal article" date="2019" name="Int. J. Syst. Evol. Microbiol.">
        <title>The Global Catalogue of Microorganisms (GCM) 10K type strain sequencing project: providing services to taxonomists for standard genome sequencing and annotation.</title>
        <authorList>
            <consortium name="The Broad Institute Genomics Platform"/>
            <consortium name="The Broad Institute Genome Sequencing Center for Infectious Disease"/>
            <person name="Wu L."/>
            <person name="Ma J."/>
        </authorList>
    </citation>
    <scope>NUCLEOTIDE SEQUENCE [LARGE SCALE GENOMIC DNA]</scope>
    <source>
        <strain evidence="4">JCM 13006</strain>
    </source>
</reference>
<dbReference type="SMART" id="SM00062">
    <property type="entry name" value="PBPb"/>
    <property type="match status" value="1"/>
</dbReference>
<dbReference type="Gene3D" id="3.40.190.10">
    <property type="entry name" value="Periplasmic binding protein-like II"/>
    <property type="match status" value="2"/>
</dbReference>